<dbReference type="Gene3D" id="3.40.50.2300">
    <property type="match status" value="1"/>
</dbReference>
<dbReference type="InterPro" id="IPR011006">
    <property type="entry name" value="CheY-like_superfamily"/>
</dbReference>
<dbReference type="AlphaFoldDB" id="A0A8J7S9F5"/>
<dbReference type="SMART" id="SM01012">
    <property type="entry name" value="ANTAR"/>
    <property type="match status" value="1"/>
</dbReference>
<comment type="caution">
    <text evidence="4">The sequence shown here is derived from an EMBL/GenBank/DDBJ whole genome shotgun (WGS) entry which is preliminary data.</text>
</comment>
<name>A0A8J7S9F5_9BACT</name>
<dbReference type="Pfam" id="PF03861">
    <property type="entry name" value="ANTAR"/>
    <property type="match status" value="1"/>
</dbReference>
<evidence type="ECO:0000256" key="1">
    <source>
        <dbReference type="PROSITE-ProRule" id="PRU00169"/>
    </source>
</evidence>
<evidence type="ECO:0000313" key="5">
    <source>
        <dbReference type="Proteomes" id="UP000636888"/>
    </source>
</evidence>
<dbReference type="Gene3D" id="1.10.10.10">
    <property type="entry name" value="Winged helix-like DNA-binding domain superfamily/Winged helix DNA-binding domain"/>
    <property type="match status" value="1"/>
</dbReference>
<evidence type="ECO:0000259" key="2">
    <source>
        <dbReference type="PROSITE" id="PS50110"/>
    </source>
</evidence>
<dbReference type="EMBL" id="JAEMHM010000018">
    <property type="protein sequence ID" value="MBJ6726891.1"/>
    <property type="molecule type" value="Genomic_DNA"/>
</dbReference>
<dbReference type="GO" id="GO:0000160">
    <property type="term" value="P:phosphorelay signal transduction system"/>
    <property type="evidence" value="ECO:0007669"/>
    <property type="project" value="InterPro"/>
</dbReference>
<dbReference type="InterPro" id="IPR036388">
    <property type="entry name" value="WH-like_DNA-bd_sf"/>
</dbReference>
<dbReference type="InterPro" id="IPR005561">
    <property type="entry name" value="ANTAR"/>
</dbReference>
<dbReference type="SUPFAM" id="SSF52172">
    <property type="entry name" value="CheY-like"/>
    <property type="match status" value="1"/>
</dbReference>
<feature type="domain" description="ANTAR" evidence="3">
    <location>
        <begin position="123"/>
        <end position="184"/>
    </location>
</feature>
<reference evidence="4" key="1">
    <citation type="submission" date="2020-12" db="EMBL/GenBank/DDBJ databases">
        <title>Geomonas sp. Red875, isolated from river sediment.</title>
        <authorList>
            <person name="Xu Z."/>
            <person name="Zhang Z."/>
            <person name="Masuda Y."/>
            <person name="Itoh H."/>
            <person name="Senoo K."/>
        </authorList>
    </citation>
    <scope>NUCLEOTIDE SEQUENCE</scope>
    <source>
        <strain evidence="4">Red875</strain>
    </source>
</reference>
<keyword evidence="5" id="KW-1185">Reference proteome</keyword>
<comment type="caution">
    <text evidence="1">Lacks conserved residue(s) required for the propagation of feature annotation.</text>
</comment>
<accession>A0A8J7S9F5</accession>
<dbReference type="GO" id="GO:0003723">
    <property type="term" value="F:RNA binding"/>
    <property type="evidence" value="ECO:0007669"/>
    <property type="project" value="InterPro"/>
</dbReference>
<feature type="domain" description="Response regulatory" evidence="2">
    <location>
        <begin position="3"/>
        <end position="117"/>
    </location>
</feature>
<sequence>MRKAILSIGDERLLGSLKKRLKEQGFAEIIACSGSGELLAEAAETLPEVAVLEISPNDETIHATSRKLWERFSIPIILVAEKCDLETAQKGVESGVSAILTKPLREEELTAALVLSLAAARRLHALKGEVAALKETIESRKVVEKAKGRLMERDGLTEAEAFRRMQRLAMDRRISMRQLAEAILLADGIAVENSTKKVDSKQRTTYIPS</sequence>
<dbReference type="SMART" id="SM00448">
    <property type="entry name" value="REC"/>
    <property type="match status" value="1"/>
</dbReference>
<dbReference type="PROSITE" id="PS50110">
    <property type="entry name" value="RESPONSE_REGULATORY"/>
    <property type="match status" value="1"/>
</dbReference>
<proteinExistence type="predicted"/>
<gene>
    <name evidence="4" type="ORF">JFN93_19450</name>
</gene>
<protein>
    <submittedName>
        <fullName evidence="4">ANTAR domain-containing protein</fullName>
    </submittedName>
</protein>
<dbReference type="Proteomes" id="UP000636888">
    <property type="component" value="Unassembled WGS sequence"/>
</dbReference>
<organism evidence="4 5">
    <name type="scientific">Geomesophilobacter sediminis</name>
    <dbReference type="NCBI Taxonomy" id="2798584"/>
    <lineage>
        <taxon>Bacteria</taxon>
        <taxon>Pseudomonadati</taxon>
        <taxon>Thermodesulfobacteriota</taxon>
        <taxon>Desulfuromonadia</taxon>
        <taxon>Geobacterales</taxon>
        <taxon>Geobacteraceae</taxon>
        <taxon>Geomesophilobacter</taxon>
    </lineage>
</organism>
<dbReference type="InterPro" id="IPR008327">
    <property type="entry name" value="Sig_transdc_resp-reg_antiterm"/>
</dbReference>
<dbReference type="InterPro" id="IPR001789">
    <property type="entry name" value="Sig_transdc_resp-reg_receiver"/>
</dbReference>
<dbReference type="PIRSF" id="PIRSF036382">
    <property type="entry name" value="RR_antiterm"/>
    <property type="match status" value="1"/>
</dbReference>
<dbReference type="PROSITE" id="PS50921">
    <property type="entry name" value="ANTAR"/>
    <property type="match status" value="1"/>
</dbReference>
<evidence type="ECO:0000313" key="4">
    <source>
        <dbReference type="EMBL" id="MBJ6726891.1"/>
    </source>
</evidence>
<evidence type="ECO:0000259" key="3">
    <source>
        <dbReference type="PROSITE" id="PS50921"/>
    </source>
</evidence>